<dbReference type="PIRSF" id="PIRSF001461">
    <property type="entry name" value="RPE"/>
    <property type="match status" value="1"/>
</dbReference>
<dbReference type="InterPro" id="IPR026019">
    <property type="entry name" value="Ribul_P_3_epim"/>
</dbReference>
<feature type="binding site" evidence="10 14">
    <location>
        <position position="6"/>
    </location>
    <ligand>
        <name>substrate</name>
    </ligand>
</feature>
<comment type="similarity">
    <text evidence="6 10 11">Belongs to the ribulose-phosphate 3-epimerase family.</text>
</comment>
<evidence type="ECO:0000256" key="8">
    <source>
        <dbReference type="ARBA" id="ARBA00022723"/>
    </source>
</evidence>
<comment type="cofactor">
    <cofactor evidence="4">
        <name>Zn(2+)</name>
        <dbReference type="ChEBI" id="CHEBI:29105"/>
    </cofactor>
</comment>
<dbReference type="InterPro" id="IPR011060">
    <property type="entry name" value="RibuloseP-bd_barrel"/>
</dbReference>
<dbReference type="GO" id="GO:0006098">
    <property type="term" value="P:pentose-phosphate shunt"/>
    <property type="evidence" value="ECO:0007669"/>
    <property type="project" value="UniProtKB-UniRule"/>
</dbReference>
<dbReference type="InterPro" id="IPR000056">
    <property type="entry name" value="Ribul_P_3_epim-like"/>
</dbReference>
<evidence type="ECO:0000256" key="9">
    <source>
        <dbReference type="ARBA" id="ARBA00023235"/>
    </source>
</evidence>
<feature type="binding site" evidence="10 13">
    <location>
        <position position="62"/>
    </location>
    <ligand>
        <name>a divalent metal cation</name>
        <dbReference type="ChEBI" id="CHEBI:60240"/>
    </ligand>
</feature>
<evidence type="ECO:0000256" key="13">
    <source>
        <dbReference type="PIRSR" id="PIRSR001461-2"/>
    </source>
</evidence>
<dbReference type="CDD" id="cd00429">
    <property type="entry name" value="RPE"/>
    <property type="match status" value="1"/>
</dbReference>
<evidence type="ECO:0000256" key="11">
    <source>
        <dbReference type="PIRNR" id="PIRNR001461"/>
    </source>
</evidence>
<comment type="cofactor">
    <cofactor evidence="2">
        <name>Mn(2+)</name>
        <dbReference type="ChEBI" id="CHEBI:29035"/>
    </cofactor>
</comment>
<proteinExistence type="inferred from homology"/>
<organism evidence="15 16">
    <name type="scientific">Candidatus Xianfuyuplasma coldseepsis</name>
    <dbReference type="NCBI Taxonomy" id="2782163"/>
    <lineage>
        <taxon>Bacteria</taxon>
        <taxon>Bacillati</taxon>
        <taxon>Mycoplasmatota</taxon>
        <taxon>Mollicutes</taxon>
        <taxon>Candidatus Izemoplasmatales</taxon>
        <taxon>Candidatus Izemoplasmataceae</taxon>
        <taxon>Candidatus Xianfuyuplasma</taxon>
    </lineage>
</organism>
<accession>A0A7L7KRY8</accession>
<dbReference type="GO" id="GO:0004750">
    <property type="term" value="F:D-ribulose-phosphate 3-epimerase activity"/>
    <property type="evidence" value="ECO:0007669"/>
    <property type="project" value="UniProtKB-UniRule"/>
</dbReference>
<keyword evidence="8 10" id="KW-0479">Metal-binding</keyword>
<evidence type="ECO:0000256" key="3">
    <source>
        <dbReference type="ARBA" id="ARBA00001941"/>
    </source>
</evidence>
<comment type="catalytic activity">
    <reaction evidence="1 10 11">
        <text>D-ribulose 5-phosphate = D-xylulose 5-phosphate</text>
        <dbReference type="Rhea" id="RHEA:13677"/>
        <dbReference type="ChEBI" id="CHEBI:57737"/>
        <dbReference type="ChEBI" id="CHEBI:58121"/>
        <dbReference type="EC" id="5.1.3.1"/>
    </reaction>
</comment>
<dbReference type="PANTHER" id="PTHR11749">
    <property type="entry name" value="RIBULOSE-5-PHOSPHATE-3-EPIMERASE"/>
    <property type="match status" value="1"/>
</dbReference>
<comment type="cofactor">
    <cofactor evidence="10 13">
        <name>a divalent metal cation</name>
        <dbReference type="ChEBI" id="CHEBI:60240"/>
    </cofactor>
    <text evidence="10 13">Binds 1 divalent metal cation per subunit.</text>
</comment>
<name>A0A7L7KRY8_9MOLU</name>
<dbReference type="Pfam" id="PF00834">
    <property type="entry name" value="Ribul_P_3_epim"/>
    <property type="match status" value="1"/>
</dbReference>
<dbReference type="GO" id="GO:0046872">
    <property type="term" value="F:metal ion binding"/>
    <property type="evidence" value="ECO:0007669"/>
    <property type="project" value="UniProtKB-UniRule"/>
</dbReference>
<feature type="active site" description="Proton donor" evidence="10 12">
    <location>
        <position position="171"/>
    </location>
</feature>
<evidence type="ECO:0000256" key="14">
    <source>
        <dbReference type="PIRSR" id="PIRSR001461-3"/>
    </source>
</evidence>
<keyword evidence="16" id="KW-1185">Reference proteome</keyword>
<evidence type="ECO:0000256" key="1">
    <source>
        <dbReference type="ARBA" id="ARBA00001782"/>
    </source>
</evidence>
<dbReference type="Gene3D" id="3.20.20.70">
    <property type="entry name" value="Aldolase class I"/>
    <property type="match status" value="1"/>
</dbReference>
<feature type="binding site" evidence="10 14">
    <location>
        <begin position="193"/>
        <end position="194"/>
    </location>
    <ligand>
        <name>substrate</name>
    </ligand>
</feature>
<evidence type="ECO:0000256" key="6">
    <source>
        <dbReference type="ARBA" id="ARBA00009541"/>
    </source>
</evidence>
<evidence type="ECO:0000256" key="12">
    <source>
        <dbReference type="PIRSR" id="PIRSR001461-1"/>
    </source>
</evidence>
<feature type="binding site" evidence="10 13">
    <location>
        <position position="171"/>
    </location>
    <ligand>
        <name>a divalent metal cation</name>
        <dbReference type="ChEBI" id="CHEBI:60240"/>
    </ligand>
</feature>
<evidence type="ECO:0000256" key="7">
    <source>
        <dbReference type="ARBA" id="ARBA00013188"/>
    </source>
</evidence>
<comment type="pathway">
    <text evidence="10">Carbohydrate degradation.</text>
</comment>
<dbReference type="PROSITE" id="PS01086">
    <property type="entry name" value="RIBUL_P_3_EPIMER_2"/>
    <property type="match status" value="1"/>
</dbReference>
<dbReference type="NCBIfam" id="NF004076">
    <property type="entry name" value="PRK05581.1-4"/>
    <property type="match status" value="1"/>
</dbReference>
<evidence type="ECO:0000256" key="10">
    <source>
        <dbReference type="HAMAP-Rule" id="MF_02227"/>
    </source>
</evidence>
<dbReference type="SUPFAM" id="SSF51366">
    <property type="entry name" value="Ribulose-phoshate binding barrel"/>
    <property type="match status" value="1"/>
</dbReference>
<evidence type="ECO:0000313" key="15">
    <source>
        <dbReference type="EMBL" id="QMS85581.1"/>
    </source>
</evidence>
<feature type="binding site" evidence="10 14">
    <location>
        <begin position="138"/>
        <end position="141"/>
    </location>
    <ligand>
        <name>substrate</name>
    </ligand>
</feature>
<dbReference type="PROSITE" id="PS01085">
    <property type="entry name" value="RIBUL_P_3_EPIMER_1"/>
    <property type="match status" value="1"/>
</dbReference>
<sequence>MIIAPSILSADFGNLQESLSQVKSAKWIHVDVMDGHFVPNITIGPVVVKGLRSYTDQVLDTHLMIDNPLQYAKAFVEAGSDRITFHYEAVNDPLKVIREIKQLGVPVGISIKPKTDVKSLLTILEDVDLVLVMSVEPGFGGQSFMPEAVEKIKELTTLKKVVKNNYLIEVDGGINKNTAKLCKEAGVDVLVAGSYIFNSPNPESQIEDLR</sequence>
<feature type="binding site" evidence="10 13">
    <location>
        <position position="31"/>
    </location>
    <ligand>
        <name>a divalent metal cation</name>
        <dbReference type="ChEBI" id="CHEBI:60240"/>
    </ligand>
</feature>
<dbReference type="EMBL" id="CP048914">
    <property type="protein sequence ID" value="QMS85581.1"/>
    <property type="molecule type" value="Genomic_DNA"/>
</dbReference>
<protein>
    <recommendedName>
        <fullName evidence="7 10">Ribulose-phosphate 3-epimerase</fullName>
        <ecNumber evidence="7 10">5.1.3.1</ecNumber>
    </recommendedName>
</protein>
<dbReference type="InterPro" id="IPR013785">
    <property type="entry name" value="Aldolase_TIM"/>
</dbReference>
<feature type="binding site" evidence="10">
    <location>
        <begin position="171"/>
        <end position="173"/>
    </location>
    <ligand>
        <name>substrate</name>
    </ligand>
</feature>
<keyword evidence="13" id="KW-0862">Zinc</keyword>
<reference evidence="15 16" key="1">
    <citation type="submission" date="2020-02" db="EMBL/GenBank/DDBJ databases">
        <authorList>
            <person name="Zheng R.K."/>
            <person name="Sun C.M."/>
        </authorList>
    </citation>
    <scope>NUCLEOTIDE SEQUENCE [LARGE SCALE GENOMIC DNA]</scope>
    <source>
        <strain evidence="16">zrk13</strain>
    </source>
</reference>
<dbReference type="FunFam" id="3.20.20.70:FF:000004">
    <property type="entry name" value="Ribulose-phosphate 3-epimerase"/>
    <property type="match status" value="1"/>
</dbReference>
<comment type="function">
    <text evidence="10">Catalyzes the reversible epimerization of D-ribulose 5-phosphate to D-xylulose 5-phosphate.</text>
</comment>
<comment type="cofactor">
    <cofactor evidence="3">
        <name>Co(2+)</name>
        <dbReference type="ChEBI" id="CHEBI:48828"/>
    </cofactor>
</comment>
<dbReference type="HAMAP" id="MF_02227">
    <property type="entry name" value="RPE"/>
    <property type="match status" value="1"/>
</dbReference>
<evidence type="ECO:0000256" key="4">
    <source>
        <dbReference type="ARBA" id="ARBA00001947"/>
    </source>
</evidence>
<keyword evidence="13" id="KW-0464">Manganese</keyword>
<evidence type="ECO:0000313" key="16">
    <source>
        <dbReference type="Proteomes" id="UP000514720"/>
    </source>
</evidence>
<keyword evidence="9 10" id="KW-0413">Isomerase</keyword>
<dbReference type="AlphaFoldDB" id="A0A7L7KRY8"/>
<dbReference type="NCBIfam" id="TIGR01163">
    <property type="entry name" value="rpe"/>
    <property type="match status" value="1"/>
</dbReference>
<feature type="binding site" evidence="14">
    <location>
        <position position="173"/>
    </location>
    <ligand>
        <name>substrate</name>
    </ligand>
</feature>
<dbReference type="KEGG" id="xcl:G4Z02_07445"/>
<dbReference type="GO" id="GO:0005737">
    <property type="term" value="C:cytoplasm"/>
    <property type="evidence" value="ECO:0007669"/>
    <property type="project" value="UniProtKB-ARBA"/>
</dbReference>
<feature type="binding site" evidence="10 14">
    <location>
        <position position="62"/>
    </location>
    <ligand>
        <name>substrate</name>
    </ligand>
</feature>
<dbReference type="GO" id="GO:0019323">
    <property type="term" value="P:pentose catabolic process"/>
    <property type="evidence" value="ECO:0007669"/>
    <property type="project" value="UniProtKB-UniRule"/>
</dbReference>
<dbReference type="Proteomes" id="UP000514720">
    <property type="component" value="Chromosome"/>
</dbReference>
<gene>
    <name evidence="10 15" type="primary">rpe</name>
    <name evidence="15" type="ORF">G4Z02_07445</name>
</gene>
<feature type="active site" description="Proton acceptor" evidence="10 12">
    <location>
        <position position="31"/>
    </location>
</feature>
<dbReference type="EC" id="5.1.3.1" evidence="7 10"/>
<feature type="binding site" evidence="10 13">
    <location>
        <position position="29"/>
    </location>
    <ligand>
        <name>a divalent metal cation</name>
        <dbReference type="ChEBI" id="CHEBI:60240"/>
    </ligand>
</feature>
<keyword evidence="13" id="KW-0170">Cobalt</keyword>
<evidence type="ECO:0000256" key="2">
    <source>
        <dbReference type="ARBA" id="ARBA00001936"/>
    </source>
</evidence>
<keyword evidence="10 11" id="KW-0119">Carbohydrate metabolism</keyword>
<evidence type="ECO:0000256" key="5">
    <source>
        <dbReference type="ARBA" id="ARBA00001954"/>
    </source>
</evidence>
<comment type="cofactor">
    <cofactor evidence="5">
        <name>Fe(2+)</name>
        <dbReference type="ChEBI" id="CHEBI:29033"/>
    </cofactor>
</comment>
<dbReference type="RefSeq" id="WP_258877382.1">
    <property type="nucleotide sequence ID" value="NZ_CP048914.1"/>
</dbReference>